<proteinExistence type="inferred from homology"/>
<evidence type="ECO:0000256" key="3">
    <source>
        <dbReference type="ARBA" id="ARBA00022692"/>
    </source>
</evidence>
<accession>A0ABV8ZK78</accession>
<name>A0ABV8ZK78_9NEIS</name>
<keyword evidence="9" id="KW-1185">Reference proteome</keyword>
<feature type="transmembrane region" description="Helical" evidence="6">
    <location>
        <begin position="83"/>
        <end position="101"/>
    </location>
</feature>
<keyword evidence="3 6" id="KW-0812">Transmembrane</keyword>
<evidence type="ECO:0000256" key="5">
    <source>
        <dbReference type="ARBA" id="ARBA00023136"/>
    </source>
</evidence>
<feature type="domain" description="EamA" evidence="7">
    <location>
        <begin position="22"/>
        <end position="153"/>
    </location>
</feature>
<sequence>MKPLPGQVTMSHPNYNAKRYWLLILAATFLFGSTFPTSKIVLSEMPPLWAAVARFTAAAAGILPILLWQRFRYPRAFVRPRPWGVLVLIGLLQTAGSMGFLNIGLRSTTPAKAAILMACTPLIVALMSRLALKEKIHPLAAVGLVLAFFGVAVCIGLNKLDGFGAGDALVLCGAACWAASTLVIKGSRIVINVWALTFWQMLVGSACLALLAWAGGEVPTLPHSERVLAAFLWLALPATTGAMALWFMALDLGGAVRTSGFLFLSPLFATLISFAAFGYSLSLHELIGGVLIGVGIYLVSKRPDTAGQPQTAAADNKI</sequence>
<feature type="transmembrane region" description="Helical" evidence="6">
    <location>
        <begin position="260"/>
        <end position="277"/>
    </location>
</feature>
<evidence type="ECO:0000313" key="8">
    <source>
        <dbReference type="EMBL" id="MFC4488093.1"/>
    </source>
</evidence>
<evidence type="ECO:0000256" key="4">
    <source>
        <dbReference type="ARBA" id="ARBA00022989"/>
    </source>
</evidence>
<comment type="similarity">
    <text evidence="2">Belongs to the EamA transporter family.</text>
</comment>
<dbReference type="PANTHER" id="PTHR32322:SF2">
    <property type="entry name" value="EAMA DOMAIN-CONTAINING PROTEIN"/>
    <property type="match status" value="1"/>
</dbReference>
<feature type="transmembrane region" description="Helical" evidence="6">
    <location>
        <begin position="191"/>
        <end position="215"/>
    </location>
</feature>
<dbReference type="Pfam" id="PF00892">
    <property type="entry name" value="EamA"/>
    <property type="match status" value="2"/>
</dbReference>
<feature type="transmembrane region" description="Helical" evidence="6">
    <location>
        <begin position="227"/>
        <end position="248"/>
    </location>
</feature>
<feature type="transmembrane region" description="Helical" evidence="6">
    <location>
        <begin position="20"/>
        <end position="42"/>
    </location>
</feature>
<gene>
    <name evidence="8" type="ORF">ACFO0R_00520</name>
</gene>
<keyword evidence="5 6" id="KW-0472">Membrane</keyword>
<dbReference type="Proteomes" id="UP001595999">
    <property type="component" value="Unassembled WGS sequence"/>
</dbReference>
<protein>
    <submittedName>
        <fullName evidence="8">DMT family transporter</fullName>
    </submittedName>
</protein>
<evidence type="ECO:0000256" key="2">
    <source>
        <dbReference type="ARBA" id="ARBA00007362"/>
    </source>
</evidence>
<dbReference type="InterPro" id="IPR037185">
    <property type="entry name" value="EmrE-like"/>
</dbReference>
<dbReference type="PANTHER" id="PTHR32322">
    <property type="entry name" value="INNER MEMBRANE TRANSPORTER"/>
    <property type="match status" value="1"/>
</dbReference>
<evidence type="ECO:0000256" key="6">
    <source>
        <dbReference type="SAM" id="Phobius"/>
    </source>
</evidence>
<dbReference type="InterPro" id="IPR050638">
    <property type="entry name" value="AA-Vitamin_Transporters"/>
</dbReference>
<dbReference type="SUPFAM" id="SSF103481">
    <property type="entry name" value="Multidrug resistance efflux transporter EmrE"/>
    <property type="match status" value="2"/>
</dbReference>
<keyword evidence="4 6" id="KW-1133">Transmembrane helix</keyword>
<feature type="transmembrane region" description="Helical" evidence="6">
    <location>
        <begin position="113"/>
        <end position="132"/>
    </location>
</feature>
<evidence type="ECO:0000259" key="7">
    <source>
        <dbReference type="Pfam" id="PF00892"/>
    </source>
</evidence>
<reference evidence="9" key="1">
    <citation type="journal article" date="2019" name="Int. J. Syst. Evol. Microbiol.">
        <title>The Global Catalogue of Microorganisms (GCM) 10K type strain sequencing project: providing services to taxonomists for standard genome sequencing and annotation.</title>
        <authorList>
            <consortium name="The Broad Institute Genomics Platform"/>
            <consortium name="The Broad Institute Genome Sequencing Center for Infectious Disease"/>
            <person name="Wu L."/>
            <person name="Ma J."/>
        </authorList>
    </citation>
    <scope>NUCLEOTIDE SEQUENCE [LARGE SCALE GENOMIC DNA]</scope>
    <source>
        <strain evidence="9">CGMCC 4.7608</strain>
    </source>
</reference>
<organism evidence="8 9">
    <name type="scientific">Chromobacterium aquaticum</name>
    <dbReference type="NCBI Taxonomy" id="467180"/>
    <lineage>
        <taxon>Bacteria</taxon>
        <taxon>Pseudomonadati</taxon>
        <taxon>Pseudomonadota</taxon>
        <taxon>Betaproteobacteria</taxon>
        <taxon>Neisseriales</taxon>
        <taxon>Chromobacteriaceae</taxon>
        <taxon>Chromobacterium</taxon>
    </lineage>
</organism>
<comment type="subcellular location">
    <subcellularLocation>
        <location evidence="1">Membrane</location>
        <topology evidence="1">Multi-pass membrane protein</topology>
    </subcellularLocation>
</comment>
<feature type="transmembrane region" description="Helical" evidence="6">
    <location>
        <begin position="48"/>
        <end position="71"/>
    </location>
</feature>
<feature type="transmembrane region" description="Helical" evidence="6">
    <location>
        <begin position="164"/>
        <end position="184"/>
    </location>
</feature>
<dbReference type="RefSeq" id="WP_231461792.1">
    <property type="nucleotide sequence ID" value="NZ_JAJOHW010000045.1"/>
</dbReference>
<dbReference type="EMBL" id="JBHSEK010000001">
    <property type="protein sequence ID" value="MFC4488093.1"/>
    <property type="molecule type" value="Genomic_DNA"/>
</dbReference>
<comment type="caution">
    <text evidence="8">The sequence shown here is derived from an EMBL/GenBank/DDBJ whole genome shotgun (WGS) entry which is preliminary data.</text>
</comment>
<evidence type="ECO:0000256" key="1">
    <source>
        <dbReference type="ARBA" id="ARBA00004141"/>
    </source>
</evidence>
<feature type="transmembrane region" description="Helical" evidence="6">
    <location>
        <begin position="283"/>
        <end position="300"/>
    </location>
</feature>
<feature type="transmembrane region" description="Helical" evidence="6">
    <location>
        <begin position="139"/>
        <end position="158"/>
    </location>
</feature>
<feature type="domain" description="EamA" evidence="7">
    <location>
        <begin position="166"/>
        <end position="300"/>
    </location>
</feature>
<dbReference type="InterPro" id="IPR000620">
    <property type="entry name" value="EamA_dom"/>
</dbReference>
<evidence type="ECO:0000313" key="9">
    <source>
        <dbReference type="Proteomes" id="UP001595999"/>
    </source>
</evidence>